<proteinExistence type="predicted"/>
<keyword evidence="2" id="KW-1185">Reference proteome</keyword>
<name>A0AA38UKT0_9AGAR</name>
<gene>
    <name evidence="1" type="ORF">F5878DRAFT_599477</name>
</gene>
<reference evidence="1" key="1">
    <citation type="submission" date="2022-08" db="EMBL/GenBank/DDBJ databases">
        <authorList>
            <consortium name="DOE Joint Genome Institute"/>
            <person name="Min B."/>
            <person name="Riley R."/>
            <person name="Sierra-Patev S."/>
            <person name="Naranjo-Ortiz M."/>
            <person name="Looney B."/>
            <person name="Konkel Z."/>
            <person name="Slot J.C."/>
            <person name="Sakamoto Y."/>
            <person name="Steenwyk J.L."/>
            <person name="Rokas A."/>
            <person name="Carro J."/>
            <person name="Camarero S."/>
            <person name="Ferreira P."/>
            <person name="Molpeceres G."/>
            <person name="Ruiz-Duenas F.J."/>
            <person name="Serrano A."/>
            <person name="Henrissat B."/>
            <person name="Drula E."/>
            <person name="Hughes K.W."/>
            <person name="Mata J.L."/>
            <person name="Ishikawa N.K."/>
            <person name="Vargas-Isla R."/>
            <person name="Ushijima S."/>
            <person name="Smith C.A."/>
            <person name="Ahrendt S."/>
            <person name="Andreopoulos W."/>
            <person name="He G."/>
            <person name="Labutti K."/>
            <person name="Lipzen A."/>
            <person name="Ng V."/>
            <person name="Sandor L."/>
            <person name="Barry K."/>
            <person name="Martinez A.T."/>
            <person name="Xiao Y."/>
            <person name="Gibbons J.G."/>
            <person name="Terashima K."/>
            <person name="Hibbett D.S."/>
            <person name="Grigoriev I.V."/>
        </authorList>
    </citation>
    <scope>NUCLEOTIDE SEQUENCE</scope>
    <source>
        <strain evidence="1">TFB9207</strain>
    </source>
</reference>
<dbReference type="EMBL" id="MU805937">
    <property type="protein sequence ID" value="KAJ3845412.1"/>
    <property type="molecule type" value="Genomic_DNA"/>
</dbReference>
<sequence>MDSYLPLPNELLHSIIEYIAYTPTVPGHPSSRSLFKQYASPELLVLSETNWHLRRACLPFLFANIKVKNNQDATNFKDYLALFSTFTKILVIGAFDSLHGNRIEDKTILHFLPQLQHLFSVELHDCHARTDLLRTIIAHPTVTSVLIHELPDESMCDDDLSKVLYGYQTSPCVFSPRFEMYSNRGMRLACLELFNLDSLDKDQSNSEIFSGLEEIRMYMGVDLISSFWLSALLSTHSTLKDLWLLNYTQHSPVHREIPFLSSFLEEAEKQDLEKFFLIRQVGLRRALGQTSSREWYVMELTLKTTYMSTSLIEILMLVACSFPKLEVLTVDLDLHETMYDIDVLASVLARFLSLRILYLDNFFRRITTFESREMPHVHRTGAKDALEAPKSHVEHRLSLLTSRLAEQVRSLDSLHINEMGYEYDMVGSRRYWFFQGWLHVLNSKREVGGNLQSPLHIA</sequence>
<protein>
    <submittedName>
        <fullName evidence="1">Uncharacterized protein</fullName>
    </submittedName>
</protein>
<accession>A0AA38UKT0</accession>
<comment type="caution">
    <text evidence="1">The sequence shown here is derived from an EMBL/GenBank/DDBJ whole genome shotgun (WGS) entry which is preliminary data.</text>
</comment>
<evidence type="ECO:0000313" key="1">
    <source>
        <dbReference type="EMBL" id="KAJ3845412.1"/>
    </source>
</evidence>
<organism evidence="1 2">
    <name type="scientific">Lentinula raphanica</name>
    <dbReference type="NCBI Taxonomy" id="153919"/>
    <lineage>
        <taxon>Eukaryota</taxon>
        <taxon>Fungi</taxon>
        <taxon>Dikarya</taxon>
        <taxon>Basidiomycota</taxon>
        <taxon>Agaricomycotina</taxon>
        <taxon>Agaricomycetes</taxon>
        <taxon>Agaricomycetidae</taxon>
        <taxon>Agaricales</taxon>
        <taxon>Marasmiineae</taxon>
        <taxon>Omphalotaceae</taxon>
        <taxon>Lentinula</taxon>
    </lineage>
</organism>
<evidence type="ECO:0000313" key="2">
    <source>
        <dbReference type="Proteomes" id="UP001163846"/>
    </source>
</evidence>
<dbReference type="Proteomes" id="UP001163846">
    <property type="component" value="Unassembled WGS sequence"/>
</dbReference>
<dbReference type="AlphaFoldDB" id="A0AA38UKT0"/>